<accession>A0A165E5J7</accession>
<dbReference type="InParanoid" id="A0A165E5J7"/>
<evidence type="ECO:0000313" key="1">
    <source>
        <dbReference type="EMBL" id="KZT54140.1"/>
    </source>
</evidence>
<gene>
    <name evidence="1" type="ORF">CALCODRAFT_500275</name>
</gene>
<dbReference type="AlphaFoldDB" id="A0A165E5J7"/>
<name>A0A165E5J7_9BASI</name>
<dbReference type="Proteomes" id="UP000076842">
    <property type="component" value="Unassembled WGS sequence"/>
</dbReference>
<keyword evidence="2" id="KW-1185">Reference proteome</keyword>
<reference evidence="1 2" key="1">
    <citation type="journal article" date="2016" name="Mol. Biol. Evol.">
        <title>Comparative Genomics of Early-Diverging Mushroom-Forming Fungi Provides Insights into the Origins of Lignocellulose Decay Capabilities.</title>
        <authorList>
            <person name="Nagy L.G."/>
            <person name="Riley R."/>
            <person name="Tritt A."/>
            <person name="Adam C."/>
            <person name="Daum C."/>
            <person name="Floudas D."/>
            <person name="Sun H."/>
            <person name="Yadav J.S."/>
            <person name="Pangilinan J."/>
            <person name="Larsson K.H."/>
            <person name="Matsuura K."/>
            <person name="Barry K."/>
            <person name="Labutti K."/>
            <person name="Kuo R."/>
            <person name="Ohm R.A."/>
            <person name="Bhattacharya S.S."/>
            <person name="Shirouzu T."/>
            <person name="Yoshinaga Y."/>
            <person name="Martin F.M."/>
            <person name="Grigoriev I.V."/>
            <person name="Hibbett D.S."/>
        </authorList>
    </citation>
    <scope>NUCLEOTIDE SEQUENCE [LARGE SCALE GENOMIC DNA]</scope>
    <source>
        <strain evidence="1 2">HHB12733</strain>
    </source>
</reference>
<protein>
    <recommendedName>
        <fullName evidence="3">F-box domain-containing protein</fullName>
    </recommendedName>
</protein>
<proteinExistence type="predicted"/>
<evidence type="ECO:0008006" key="3">
    <source>
        <dbReference type="Google" id="ProtNLM"/>
    </source>
</evidence>
<dbReference type="OrthoDB" id="2973896at2759"/>
<sequence length="440" mass="49712">MVTLCRIDRLPSEILRLILREATSIEDGFSYPIEVDEREQEIGIASKIALAMESKRAISLVSKRFHALGDEFLLEVLHIGQQKQIRPLLAVLGQQRENGVTRGWWSRHLIVNFRQYDIDWGHGKASLWGLIPACPRLEDLRCFLYHTTPPGESTLHRRTLELYRIPVALPQTIATTLGRSLRYLHFGDHMEISLELAISLVSHLKKLEVCLFDRLVTPNPDLNDEGPRWPSWTRYIEDEYPIEEEAARKDKAAAELSQRLTTGQLQAVTLPSLQIFKANTFFADVGDWQVPNLREVIVGFDCDCTDEASLAILRRALVPHATHISRITLLEGGGGGCLWDFLDMLPGLQQMRFPFQTVDFIEVLARPHSNLTSFVIILETVDRESLPAALLNIQENIRDGLLPSLKTIDLEGSKEVGRGTVMEMQGAFARFGVSLTVTFV</sequence>
<evidence type="ECO:0000313" key="2">
    <source>
        <dbReference type="Proteomes" id="UP000076842"/>
    </source>
</evidence>
<organism evidence="1 2">
    <name type="scientific">Calocera cornea HHB12733</name>
    <dbReference type="NCBI Taxonomy" id="1353952"/>
    <lineage>
        <taxon>Eukaryota</taxon>
        <taxon>Fungi</taxon>
        <taxon>Dikarya</taxon>
        <taxon>Basidiomycota</taxon>
        <taxon>Agaricomycotina</taxon>
        <taxon>Dacrymycetes</taxon>
        <taxon>Dacrymycetales</taxon>
        <taxon>Dacrymycetaceae</taxon>
        <taxon>Calocera</taxon>
    </lineage>
</organism>
<dbReference type="EMBL" id="KV424021">
    <property type="protein sequence ID" value="KZT54140.1"/>
    <property type="molecule type" value="Genomic_DNA"/>
</dbReference>